<dbReference type="Gene3D" id="3.10.20.30">
    <property type="match status" value="1"/>
</dbReference>
<accession>H1Z1H5</accession>
<dbReference type="Pfam" id="PF02597">
    <property type="entry name" value="ThiS"/>
    <property type="match status" value="1"/>
</dbReference>
<dbReference type="InterPro" id="IPR054834">
    <property type="entry name" value="SAMP1_3"/>
</dbReference>
<dbReference type="OrthoDB" id="98357at2157"/>
<dbReference type="RefSeq" id="WP_004078578.1">
    <property type="nucleotide sequence ID" value="NZ_CM001436.1"/>
</dbReference>
<dbReference type="InterPro" id="IPR012675">
    <property type="entry name" value="Beta-grasp_dom_sf"/>
</dbReference>
<evidence type="ECO:0000313" key="1">
    <source>
        <dbReference type="EMBL" id="EHQ36322.1"/>
    </source>
</evidence>
<gene>
    <name evidence="1" type="ORF">Metlim_2263</name>
</gene>
<dbReference type="CDD" id="cd17505">
    <property type="entry name" value="Ubl_SAMP1_like"/>
    <property type="match status" value="1"/>
</dbReference>
<name>H1Z1H5_9EURY</name>
<dbReference type="Proteomes" id="UP000005741">
    <property type="component" value="Chromosome"/>
</dbReference>
<dbReference type="NCBIfam" id="NF041918">
    <property type="entry name" value="SAMP1"/>
    <property type="match status" value="1"/>
</dbReference>
<proteinExistence type="predicted"/>
<protein>
    <submittedName>
        <fullName evidence="1">Molybdopterin synthase subunit MoaD</fullName>
    </submittedName>
</protein>
<organism evidence="1 2">
    <name type="scientific">Methanoplanus limicola DSM 2279</name>
    <dbReference type="NCBI Taxonomy" id="937775"/>
    <lineage>
        <taxon>Archaea</taxon>
        <taxon>Methanobacteriati</taxon>
        <taxon>Methanobacteriota</taxon>
        <taxon>Stenosarchaea group</taxon>
        <taxon>Methanomicrobia</taxon>
        <taxon>Methanomicrobiales</taxon>
        <taxon>Methanomicrobiaceae</taxon>
        <taxon>Methanoplanus</taxon>
    </lineage>
</organism>
<dbReference type="InterPro" id="IPR010038">
    <property type="entry name" value="MoaD_arc-typ"/>
</dbReference>
<dbReference type="SUPFAM" id="SSF54285">
    <property type="entry name" value="MoaD/ThiS"/>
    <property type="match status" value="1"/>
</dbReference>
<dbReference type="PANTHER" id="PTHR38031:SF1">
    <property type="entry name" value="SULFUR CARRIER PROTEIN CYSO"/>
    <property type="match status" value="1"/>
</dbReference>
<dbReference type="STRING" id="937775.Metlim_2263"/>
<dbReference type="InterPro" id="IPR052045">
    <property type="entry name" value="Sulfur_Carrier/Prot_Modifier"/>
</dbReference>
<dbReference type="InterPro" id="IPR003749">
    <property type="entry name" value="ThiS/MoaD-like"/>
</dbReference>
<dbReference type="InParanoid" id="H1Z1H5"/>
<dbReference type="HOGENOM" id="CLU_114601_1_2_2"/>
<dbReference type="InterPro" id="IPR016155">
    <property type="entry name" value="Mopterin_synth/thiamin_S_b"/>
</dbReference>
<sequence length="92" mass="9810">MKIKVKAFATLREVMDMQVDLDIMEGATVGTLLSELTGRYAGLGVLIFDGPDSLRKFVNILRNGRNIEFLAGLDTALADGDLIALFPPAAGG</sequence>
<dbReference type="EMBL" id="CM001436">
    <property type="protein sequence ID" value="EHQ36322.1"/>
    <property type="molecule type" value="Genomic_DNA"/>
</dbReference>
<dbReference type="PANTHER" id="PTHR38031">
    <property type="entry name" value="SULFUR CARRIER PROTEIN SLR0821-RELATED"/>
    <property type="match status" value="1"/>
</dbReference>
<evidence type="ECO:0000313" key="2">
    <source>
        <dbReference type="Proteomes" id="UP000005741"/>
    </source>
</evidence>
<keyword evidence="2" id="KW-1185">Reference proteome</keyword>
<reference evidence="1 2" key="1">
    <citation type="submission" date="2011-10" db="EMBL/GenBank/DDBJ databases">
        <title>The Improved High-Quality Draft genome of Methanoplanus limicola DSM 2279.</title>
        <authorList>
            <consortium name="US DOE Joint Genome Institute (JGI-PGF)"/>
            <person name="Lucas S."/>
            <person name="Copeland A."/>
            <person name="Lapidus A."/>
            <person name="Glavina del Rio T."/>
            <person name="Dalin E."/>
            <person name="Tice H."/>
            <person name="Bruce D."/>
            <person name="Goodwin L."/>
            <person name="Pitluck S."/>
            <person name="Peters L."/>
            <person name="Mikhailova N."/>
            <person name="Lu M."/>
            <person name="Kyrpides N."/>
            <person name="Mavromatis K."/>
            <person name="Ivanova N."/>
            <person name="Markowitz V."/>
            <person name="Cheng J.-F."/>
            <person name="Hugenholtz P."/>
            <person name="Woyke T."/>
            <person name="Wu D."/>
            <person name="Wirth R."/>
            <person name="Brambilla E.-M."/>
            <person name="Klenk H.-P."/>
            <person name="Eisen J.A."/>
        </authorList>
    </citation>
    <scope>NUCLEOTIDE SEQUENCE [LARGE SCALE GENOMIC DNA]</scope>
    <source>
        <strain evidence="1 2">DSM 2279</strain>
    </source>
</reference>
<dbReference type="AlphaFoldDB" id="H1Z1H5"/>
<dbReference type="NCBIfam" id="TIGR01687">
    <property type="entry name" value="moaD_arch"/>
    <property type="match status" value="1"/>
</dbReference>